<keyword evidence="7" id="KW-0411">Iron-sulfur</keyword>
<proteinExistence type="inferred from homology"/>
<dbReference type="AlphaFoldDB" id="A0A0F8ZW77"/>
<evidence type="ECO:0000256" key="1">
    <source>
        <dbReference type="ARBA" id="ARBA00001933"/>
    </source>
</evidence>
<feature type="domain" description="Aminotransferase class V" evidence="8">
    <location>
        <begin position="1"/>
        <end position="213"/>
    </location>
</feature>
<dbReference type="PANTHER" id="PTHR11601:SF34">
    <property type="entry name" value="CYSTEINE DESULFURASE"/>
    <property type="match status" value="1"/>
</dbReference>
<comment type="similarity">
    <text evidence="2">Belongs to the class-V pyridoxal-phosphate-dependent aminotransferase family. NifS/IscS subfamily.</text>
</comment>
<dbReference type="PANTHER" id="PTHR11601">
    <property type="entry name" value="CYSTEINE DESULFURYLASE FAMILY MEMBER"/>
    <property type="match status" value="1"/>
</dbReference>
<feature type="non-terminal residue" evidence="9">
    <location>
        <position position="1"/>
    </location>
</feature>
<dbReference type="InterPro" id="IPR000192">
    <property type="entry name" value="Aminotrans_V_dom"/>
</dbReference>
<evidence type="ECO:0000256" key="6">
    <source>
        <dbReference type="ARBA" id="ARBA00023004"/>
    </source>
</evidence>
<dbReference type="Gene3D" id="3.90.1150.10">
    <property type="entry name" value="Aspartate Aminotransferase, domain 1"/>
    <property type="match status" value="1"/>
</dbReference>
<gene>
    <name evidence="9" type="ORF">LCGC14_2986620</name>
</gene>
<sequence length="241" mass="26324">GVIFPVREIGELARRRGVLFHSDAVQALGKLPIDLNDLPIDLLSFSGHKIHAPKGIGGLFIRRGIKIRPLIIGGHQERSRRGGTENLPYIVAFGRAAELAAENINEQKSRVAYLRDKLEVGILSAIESTEVNGTTEPRLPNTTNIGIHFIEGEALLLAMDKYNIAASTGSACASGSLQPSHVLRAMGVPFTSIHGSVRFSLSIYNTEEEIDYVLQVLPEIVEKLRRLSPFHSLEDVKAFGV</sequence>
<dbReference type="InterPro" id="IPR020578">
    <property type="entry name" value="Aminotrans_V_PyrdxlP_BS"/>
</dbReference>
<dbReference type="GO" id="GO:0051536">
    <property type="term" value="F:iron-sulfur cluster binding"/>
    <property type="evidence" value="ECO:0007669"/>
    <property type="project" value="UniProtKB-KW"/>
</dbReference>
<dbReference type="GO" id="GO:0031071">
    <property type="term" value="F:cysteine desulfurase activity"/>
    <property type="evidence" value="ECO:0007669"/>
    <property type="project" value="UniProtKB-EC"/>
</dbReference>
<evidence type="ECO:0000256" key="4">
    <source>
        <dbReference type="ARBA" id="ARBA00022723"/>
    </source>
</evidence>
<dbReference type="EMBL" id="LAZR01061132">
    <property type="protein sequence ID" value="KKK64201.1"/>
    <property type="molecule type" value="Genomic_DNA"/>
</dbReference>
<dbReference type="GO" id="GO:0046872">
    <property type="term" value="F:metal ion binding"/>
    <property type="evidence" value="ECO:0007669"/>
    <property type="project" value="UniProtKB-KW"/>
</dbReference>
<keyword evidence="4" id="KW-0479">Metal-binding</keyword>
<dbReference type="Pfam" id="PF00266">
    <property type="entry name" value="Aminotran_5"/>
    <property type="match status" value="1"/>
</dbReference>
<evidence type="ECO:0000256" key="2">
    <source>
        <dbReference type="ARBA" id="ARBA00006490"/>
    </source>
</evidence>
<evidence type="ECO:0000313" key="9">
    <source>
        <dbReference type="EMBL" id="KKK64201.1"/>
    </source>
</evidence>
<evidence type="ECO:0000259" key="8">
    <source>
        <dbReference type="Pfam" id="PF00266"/>
    </source>
</evidence>
<evidence type="ECO:0000256" key="5">
    <source>
        <dbReference type="ARBA" id="ARBA00022898"/>
    </source>
</evidence>
<reference evidence="9" key="1">
    <citation type="journal article" date="2015" name="Nature">
        <title>Complex archaea that bridge the gap between prokaryotes and eukaryotes.</title>
        <authorList>
            <person name="Spang A."/>
            <person name="Saw J.H."/>
            <person name="Jorgensen S.L."/>
            <person name="Zaremba-Niedzwiedzka K."/>
            <person name="Martijn J."/>
            <person name="Lind A.E."/>
            <person name="van Eijk R."/>
            <person name="Schleper C."/>
            <person name="Guy L."/>
            <person name="Ettema T.J."/>
        </authorList>
    </citation>
    <scope>NUCLEOTIDE SEQUENCE</scope>
</reference>
<evidence type="ECO:0000256" key="3">
    <source>
        <dbReference type="ARBA" id="ARBA00012239"/>
    </source>
</evidence>
<organism evidence="9">
    <name type="scientific">marine sediment metagenome</name>
    <dbReference type="NCBI Taxonomy" id="412755"/>
    <lineage>
        <taxon>unclassified sequences</taxon>
        <taxon>metagenomes</taxon>
        <taxon>ecological metagenomes</taxon>
    </lineage>
</organism>
<dbReference type="SUPFAM" id="SSF53383">
    <property type="entry name" value="PLP-dependent transferases"/>
    <property type="match status" value="1"/>
</dbReference>
<dbReference type="Gene3D" id="3.40.640.10">
    <property type="entry name" value="Type I PLP-dependent aspartate aminotransferase-like (Major domain)"/>
    <property type="match status" value="1"/>
</dbReference>
<name>A0A0F8ZW77_9ZZZZ</name>
<comment type="caution">
    <text evidence="9">The sequence shown here is derived from an EMBL/GenBank/DDBJ whole genome shotgun (WGS) entry which is preliminary data.</text>
</comment>
<dbReference type="InterPro" id="IPR015422">
    <property type="entry name" value="PyrdxlP-dep_Trfase_small"/>
</dbReference>
<protein>
    <recommendedName>
        <fullName evidence="3">cysteine desulfurase</fullName>
        <ecNumber evidence="3">2.8.1.7</ecNumber>
    </recommendedName>
</protein>
<dbReference type="InterPro" id="IPR015421">
    <property type="entry name" value="PyrdxlP-dep_Trfase_major"/>
</dbReference>
<keyword evidence="6" id="KW-0408">Iron</keyword>
<dbReference type="PROSITE" id="PS00595">
    <property type="entry name" value="AA_TRANSFER_CLASS_5"/>
    <property type="match status" value="1"/>
</dbReference>
<comment type="cofactor">
    <cofactor evidence="1">
        <name>pyridoxal 5'-phosphate</name>
        <dbReference type="ChEBI" id="CHEBI:597326"/>
    </cofactor>
</comment>
<evidence type="ECO:0000256" key="7">
    <source>
        <dbReference type="ARBA" id="ARBA00023014"/>
    </source>
</evidence>
<accession>A0A0F8ZW77</accession>
<dbReference type="EC" id="2.8.1.7" evidence="3"/>
<keyword evidence="5" id="KW-0663">Pyridoxal phosphate</keyword>
<dbReference type="InterPro" id="IPR015424">
    <property type="entry name" value="PyrdxlP-dep_Trfase"/>
</dbReference>